<organism evidence="1 2">
    <name type="scientific">Xylanibacter brevis</name>
    <dbReference type="NCBI Taxonomy" id="83231"/>
    <lineage>
        <taxon>Bacteria</taxon>
        <taxon>Pseudomonadati</taxon>
        <taxon>Bacteroidota</taxon>
        <taxon>Bacteroidia</taxon>
        <taxon>Bacteroidales</taxon>
        <taxon>Prevotellaceae</taxon>
        <taxon>Xylanibacter</taxon>
    </lineage>
</organism>
<dbReference type="InterPro" id="IPR050583">
    <property type="entry name" value="Mycobacterial_A85_antigen"/>
</dbReference>
<dbReference type="Proteomes" id="UP001200470">
    <property type="component" value="Unassembled WGS sequence"/>
</dbReference>
<dbReference type="PANTHER" id="PTHR48098:SF1">
    <property type="entry name" value="DIACYLGLYCEROL ACYLTRANSFERASE_MYCOLYLTRANSFERASE AG85A"/>
    <property type="match status" value="1"/>
</dbReference>
<evidence type="ECO:0000313" key="2">
    <source>
        <dbReference type="Proteomes" id="UP001200470"/>
    </source>
</evidence>
<gene>
    <name evidence="1" type="ORF">I6E12_03640</name>
</gene>
<dbReference type="CDD" id="cd02858">
    <property type="entry name" value="E_set_Esterase_N"/>
    <property type="match status" value="1"/>
</dbReference>
<dbReference type="SUPFAM" id="SSF53474">
    <property type="entry name" value="alpha/beta-Hydrolases"/>
    <property type="match status" value="1"/>
</dbReference>
<dbReference type="InterPro" id="IPR029058">
    <property type="entry name" value="AB_hydrolase_fold"/>
</dbReference>
<accession>A0ABS9CDZ9</accession>
<proteinExistence type="predicted"/>
<reference evidence="1 2" key="1">
    <citation type="submission" date="2020-12" db="EMBL/GenBank/DDBJ databases">
        <title>Whole genome sequences of gut porcine anaerobes.</title>
        <authorList>
            <person name="Kubasova T."/>
            <person name="Jahodarova E."/>
            <person name="Rychlik I."/>
        </authorList>
    </citation>
    <scope>NUCLEOTIDE SEQUENCE [LARGE SCALE GENOMIC DNA]</scope>
    <source>
        <strain evidence="1 2">An925</strain>
    </source>
</reference>
<dbReference type="PANTHER" id="PTHR48098">
    <property type="entry name" value="ENTEROCHELIN ESTERASE-RELATED"/>
    <property type="match status" value="1"/>
</dbReference>
<protein>
    <submittedName>
        <fullName evidence="1">Esterase</fullName>
    </submittedName>
</protein>
<name>A0ABS9CDZ9_9BACT</name>
<dbReference type="EMBL" id="JADYTN010000005">
    <property type="protein sequence ID" value="MCF2563203.1"/>
    <property type="molecule type" value="Genomic_DNA"/>
</dbReference>
<sequence>MVTFFQQEAKAKQTLANQEGQPSLWNIRGQHYPKVLADHRVVFRVKAPTAKHVQIDFGRKYDMYKDRDGIWTCVTDPQSEGFHYYFLVIDGVRVADPQSESFYGCSMMTSGVEIPYDGIKAPRFAQRDVARGDVHRKRYFSKVDNKWKTMYIYTPAAYDTNPKATFPVLYLQHGGGEDERGWSNQGLTDIILDNLIADGKAVPMVVVMMDGNTSDFTAEWTQEGIPFVEKNFRVKKGMKYRALAGLSMGGIHTLNALVSSPDLVSYAGVFSSGWFKERVPWASFIDTEACYKTLKEKVAIYNKNLKKLWLSMGGEEDIAYENCKAMRARFDEMGLKYDYYEYPGGHTWPVWRESIYQFAQLIFK</sequence>
<comment type="caution">
    <text evidence="1">The sequence shown here is derived from an EMBL/GenBank/DDBJ whole genome shotgun (WGS) entry which is preliminary data.</text>
</comment>
<dbReference type="Pfam" id="PF00756">
    <property type="entry name" value="Esterase"/>
    <property type="match status" value="1"/>
</dbReference>
<dbReference type="Gene3D" id="3.40.50.1820">
    <property type="entry name" value="alpha/beta hydrolase"/>
    <property type="match status" value="1"/>
</dbReference>
<dbReference type="SUPFAM" id="SSF81296">
    <property type="entry name" value="E set domains"/>
    <property type="match status" value="1"/>
</dbReference>
<dbReference type="InterPro" id="IPR013783">
    <property type="entry name" value="Ig-like_fold"/>
</dbReference>
<dbReference type="InterPro" id="IPR000801">
    <property type="entry name" value="Esterase-like"/>
</dbReference>
<keyword evidence="2" id="KW-1185">Reference proteome</keyword>
<dbReference type="Gene3D" id="2.60.40.10">
    <property type="entry name" value="Immunoglobulins"/>
    <property type="match status" value="1"/>
</dbReference>
<dbReference type="InterPro" id="IPR014756">
    <property type="entry name" value="Ig_E-set"/>
</dbReference>
<evidence type="ECO:0000313" key="1">
    <source>
        <dbReference type="EMBL" id="MCF2563203.1"/>
    </source>
</evidence>